<dbReference type="FunFam" id="3.30.450.20:FF:000046">
    <property type="entry name" value="Aerotaxis sensor receptor"/>
    <property type="match status" value="1"/>
</dbReference>
<protein>
    <submittedName>
        <fullName evidence="15">PAS domain-containing methyl-accepting chemotaxis protein</fullName>
    </submittedName>
</protein>
<feature type="domain" description="Methyl-accepting transducer" evidence="12">
    <location>
        <begin position="250"/>
        <end position="486"/>
    </location>
</feature>
<dbReference type="FunFam" id="1.10.287.950:FF:000001">
    <property type="entry name" value="Methyl-accepting chemotaxis sensory transducer"/>
    <property type="match status" value="1"/>
</dbReference>
<keyword evidence="2" id="KW-1003">Cell membrane</keyword>
<evidence type="ECO:0000256" key="6">
    <source>
        <dbReference type="ARBA" id="ARBA00022692"/>
    </source>
</evidence>
<name>A0AA47E5G6_9GAMM</name>
<dbReference type="InterPro" id="IPR004090">
    <property type="entry name" value="Chemotax_Me-accpt_rcpt"/>
</dbReference>
<sequence length="522" mass="56851">MRNNQPVTQREYAFPDQQRLISTTDLKGQITYCNDIFAEVSGFSRDELIRAPHNLVRHPDVPPAVFEHMWVTLKQGKPWMGIVKNRRKTGDHYWVNAYVTPILDQQRQVTGYESVRTKPSREQVQRAEALYARLNAGKSGVPRRNSWLPVLKKWLPFILVSQVGFLVGASFDHAIGFVAAALLSVPLGLAGLHWQQRGLRRLMQLAQETTSDPLIACMYTDSRGVEAQLEMAMLSQQAHLKTCLTRLQDTAVQLQGQAKQADTLAQNCANGLAQQHQETEQVATAINEMAATTQEVASNVALAADATREASRLTVHGREVTADTRKAIQQLSESVSKAGESVNQLASDSEAIGSVVDVIKSIADQTNLLALNAAIEAARAGDSGRGFAVVADEVRQLAQRTAAATGEIHQLIEKLQSQAQHAVSTTEQGRVHAARGVEQMIQADQALSGINEAMGNIIDMTTQIASATEEQSAVAEEISQNVSTIARLADQTSGDARSSALLSEALTATAEGQYSLVERFNR</sequence>
<proteinExistence type="inferred from homology"/>
<dbReference type="PANTHER" id="PTHR32089:SF74">
    <property type="entry name" value="METHYL-ACCEPTING CHEMOTAXIS PROTEIN AER"/>
    <property type="match status" value="1"/>
</dbReference>
<evidence type="ECO:0000313" key="15">
    <source>
        <dbReference type="EMBL" id="WAE54513.1"/>
    </source>
</evidence>
<keyword evidence="8" id="KW-0472">Membrane</keyword>
<dbReference type="PROSITE" id="PS50111">
    <property type="entry name" value="CHEMOTAXIS_TRANSDUC_2"/>
    <property type="match status" value="1"/>
</dbReference>
<dbReference type="NCBIfam" id="TIGR00229">
    <property type="entry name" value="sensory_box"/>
    <property type="match status" value="1"/>
</dbReference>
<evidence type="ECO:0000256" key="7">
    <source>
        <dbReference type="ARBA" id="ARBA00022989"/>
    </source>
</evidence>
<dbReference type="InterPro" id="IPR035965">
    <property type="entry name" value="PAS-like_dom_sf"/>
</dbReference>
<dbReference type="InterPro" id="IPR013655">
    <property type="entry name" value="PAS_fold_3"/>
</dbReference>
<dbReference type="RefSeq" id="WP_133456981.1">
    <property type="nucleotide sequence ID" value="NZ_CP071899.1"/>
</dbReference>
<dbReference type="Gene3D" id="3.30.450.20">
    <property type="entry name" value="PAS domain"/>
    <property type="match status" value="1"/>
</dbReference>
<dbReference type="GO" id="GO:0004888">
    <property type="term" value="F:transmembrane signaling receptor activity"/>
    <property type="evidence" value="ECO:0007669"/>
    <property type="project" value="InterPro"/>
</dbReference>
<comment type="subcellular location">
    <subcellularLocation>
        <location evidence="1">Cell inner membrane</location>
        <topology evidence="1">Multi-pass membrane protein</topology>
    </subcellularLocation>
</comment>
<keyword evidence="9 11" id="KW-0807">Transducer</keyword>
<evidence type="ECO:0000256" key="11">
    <source>
        <dbReference type="PROSITE-ProRule" id="PRU00284"/>
    </source>
</evidence>
<dbReference type="InterPro" id="IPR000014">
    <property type="entry name" value="PAS"/>
</dbReference>
<evidence type="ECO:0000256" key="8">
    <source>
        <dbReference type="ARBA" id="ARBA00023136"/>
    </source>
</evidence>
<reference evidence="15" key="1">
    <citation type="submission" date="2022-11" db="EMBL/GenBank/DDBJ databases">
        <title>Genomic of Pseudomonas TF18.</title>
        <authorList>
            <person name="Liu T."/>
        </authorList>
    </citation>
    <scope>NUCLEOTIDE SEQUENCE</scope>
    <source>
        <strain evidence="15">TF18</strain>
    </source>
</reference>
<dbReference type="GO" id="GO:0007165">
    <property type="term" value="P:signal transduction"/>
    <property type="evidence" value="ECO:0007669"/>
    <property type="project" value="UniProtKB-KW"/>
</dbReference>
<evidence type="ECO:0000313" key="16">
    <source>
        <dbReference type="Proteomes" id="UP001164632"/>
    </source>
</evidence>
<keyword evidence="6" id="KW-0812">Transmembrane</keyword>
<dbReference type="GO" id="GO:0052131">
    <property type="term" value="P:positive aerotaxis"/>
    <property type="evidence" value="ECO:0007669"/>
    <property type="project" value="UniProtKB-ARBA"/>
</dbReference>
<dbReference type="InterPro" id="IPR001610">
    <property type="entry name" value="PAC"/>
</dbReference>
<keyword evidence="4" id="KW-0145">Chemotaxis</keyword>
<keyword evidence="7" id="KW-1133">Transmembrane helix</keyword>
<accession>A0AA47E5G6</accession>
<keyword evidence="5" id="KW-0997">Cell inner membrane</keyword>
<dbReference type="Gene3D" id="1.10.287.950">
    <property type="entry name" value="Methyl-accepting chemotaxis protein"/>
    <property type="match status" value="1"/>
</dbReference>
<evidence type="ECO:0000259" key="14">
    <source>
        <dbReference type="PROSITE" id="PS50192"/>
    </source>
</evidence>
<organism evidence="15 16">
    <name type="scientific">Stutzerimonas frequens</name>
    <dbReference type="NCBI Taxonomy" id="2968969"/>
    <lineage>
        <taxon>Bacteria</taxon>
        <taxon>Pseudomonadati</taxon>
        <taxon>Pseudomonadota</taxon>
        <taxon>Gammaproteobacteria</taxon>
        <taxon>Pseudomonadales</taxon>
        <taxon>Pseudomonadaceae</taxon>
        <taxon>Stutzerimonas</taxon>
    </lineage>
</organism>
<dbReference type="SMART" id="SM00086">
    <property type="entry name" value="PAC"/>
    <property type="match status" value="1"/>
</dbReference>
<dbReference type="Proteomes" id="UP001164632">
    <property type="component" value="Chromosome"/>
</dbReference>
<evidence type="ECO:0000256" key="2">
    <source>
        <dbReference type="ARBA" id="ARBA00022475"/>
    </source>
</evidence>
<dbReference type="PRINTS" id="PR00260">
    <property type="entry name" value="CHEMTRNSDUCR"/>
</dbReference>
<dbReference type="PROSITE" id="PS50192">
    <property type="entry name" value="T_SNARE"/>
    <property type="match status" value="1"/>
</dbReference>
<dbReference type="InterPro" id="IPR000727">
    <property type="entry name" value="T_SNARE_dom"/>
</dbReference>
<evidence type="ECO:0000256" key="10">
    <source>
        <dbReference type="ARBA" id="ARBA00029447"/>
    </source>
</evidence>
<dbReference type="PANTHER" id="PTHR32089">
    <property type="entry name" value="METHYL-ACCEPTING CHEMOTAXIS PROTEIN MCPB"/>
    <property type="match status" value="1"/>
</dbReference>
<dbReference type="Pfam" id="PF00015">
    <property type="entry name" value="MCPsignal"/>
    <property type="match status" value="1"/>
</dbReference>
<dbReference type="CDD" id="cd11386">
    <property type="entry name" value="MCP_signal"/>
    <property type="match status" value="1"/>
</dbReference>
<evidence type="ECO:0000256" key="1">
    <source>
        <dbReference type="ARBA" id="ARBA00004429"/>
    </source>
</evidence>
<dbReference type="InterPro" id="IPR004089">
    <property type="entry name" value="MCPsignal_dom"/>
</dbReference>
<dbReference type="EMBL" id="CP113257">
    <property type="protein sequence ID" value="WAE54513.1"/>
    <property type="molecule type" value="Genomic_DNA"/>
</dbReference>
<dbReference type="PROSITE" id="PS50112">
    <property type="entry name" value="PAS"/>
    <property type="match status" value="1"/>
</dbReference>
<feature type="domain" description="PAS" evidence="13">
    <location>
        <begin position="21"/>
        <end position="49"/>
    </location>
</feature>
<dbReference type="Pfam" id="PF08447">
    <property type="entry name" value="PAS_3"/>
    <property type="match status" value="1"/>
</dbReference>
<dbReference type="CDD" id="cd00130">
    <property type="entry name" value="PAS"/>
    <property type="match status" value="1"/>
</dbReference>
<evidence type="ECO:0000256" key="3">
    <source>
        <dbReference type="ARBA" id="ARBA00022481"/>
    </source>
</evidence>
<evidence type="ECO:0000256" key="5">
    <source>
        <dbReference type="ARBA" id="ARBA00022519"/>
    </source>
</evidence>
<keyword evidence="3" id="KW-0488">Methylation</keyword>
<evidence type="ECO:0000259" key="13">
    <source>
        <dbReference type="PROSITE" id="PS50112"/>
    </source>
</evidence>
<dbReference type="SMART" id="SM00283">
    <property type="entry name" value="MA"/>
    <property type="match status" value="1"/>
</dbReference>
<evidence type="ECO:0000256" key="9">
    <source>
        <dbReference type="ARBA" id="ARBA00023224"/>
    </source>
</evidence>
<comment type="similarity">
    <text evidence="10">Belongs to the methyl-accepting chemotaxis (MCP) protein family.</text>
</comment>
<dbReference type="AlphaFoldDB" id="A0AA47E5G6"/>
<gene>
    <name evidence="15" type="ORF">OSV15_10285</name>
</gene>
<evidence type="ECO:0000256" key="4">
    <source>
        <dbReference type="ARBA" id="ARBA00022500"/>
    </source>
</evidence>
<feature type="domain" description="T-SNARE coiled-coil homology" evidence="14">
    <location>
        <begin position="437"/>
        <end position="499"/>
    </location>
</feature>
<evidence type="ECO:0000259" key="12">
    <source>
        <dbReference type="PROSITE" id="PS50111"/>
    </source>
</evidence>
<dbReference type="SUPFAM" id="SSF55785">
    <property type="entry name" value="PYP-like sensor domain (PAS domain)"/>
    <property type="match status" value="1"/>
</dbReference>
<dbReference type="GO" id="GO:0005886">
    <property type="term" value="C:plasma membrane"/>
    <property type="evidence" value="ECO:0007669"/>
    <property type="project" value="UniProtKB-SubCell"/>
</dbReference>
<dbReference type="SUPFAM" id="SSF58104">
    <property type="entry name" value="Methyl-accepting chemotaxis protein (MCP) signaling domain"/>
    <property type="match status" value="1"/>
</dbReference>